<dbReference type="RefSeq" id="XP_052944355.1">
    <property type="nucleotide sequence ID" value="XM_053089657.1"/>
</dbReference>
<evidence type="ECO:0000256" key="3">
    <source>
        <dbReference type="SAM" id="MobiDB-lite"/>
    </source>
</evidence>
<keyword evidence="6" id="KW-1185">Reference proteome</keyword>
<gene>
    <name evidence="5" type="ORF">MKK02DRAFT_37455</name>
</gene>
<dbReference type="Pfam" id="PF00550">
    <property type="entry name" value="PP-binding"/>
    <property type="match status" value="1"/>
</dbReference>
<proteinExistence type="predicted"/>
<dbReference type="Pfam" id="PF00501">
    <property type="entry name" value="AMP-binding"/>
    <property type="match status" value="1"/>
</dbReference>
<dbReference type="InterPro" id="IPR042099">
    <property type="entry name" value="ANL_N_sf"/>
</dbReference>
<dbReference type="PANTHER" id="PTHR43439:SF2">
    <property type="entry name" value="ENZYME, PUTATIVE (JCVI)-RELATED"/>
    <property type="match status" value="1"/>
</dbReference>
<evidence type="ECO:0000313" key="5">
    <source>
        <dbReference type="EMBL" id="KAI9634578.1"/>
    </source>
</evidence>
<keyword evidence="1" id="KW-0596">Phosphopantetheine</keyword>
<dbReference type="AlphaFoldDB" id="A0AA38H5X3"/>
<organism evidence="5 6">
    <name type="scientific">Dioszegia hungarica</name>
    <dbReference type="NCBI Taxonomy" id="4972"/>
    <lineage>
        <taxon>Eukaryota</taxon>
        <taxon>Fungi</taxon>
        <taxon>Dikarya</taxon>
        <taxon>Basidiomycota</taxon>
        <taxon>Agaricomycotina</taxon>
        <taxon>Tremellomycetes</taxon>
        <taxon>Tremellales</taxon>
        <taxon>Bulleribasidiaceae</taxon>
        <taxon>Dioszegia</taxon>
    </lineage>
</organism>
<protein>
    <recommendedName>
        <fullName evidence="4">Carrier domain-containing protein</fullName>
    </recommendedName>
</protein>
<evidence type="ECO:0000259" key="4">
    <source>
        <dbReference type="PROSITE" id="PS50075"/>
    </source>
</evidence>
<keyword evidence="2" id="KW-0597">Phosphoprotein</keyword>
<dbReference type="SUPFAM" id="SSF56801">
    <property type="entry name" value="Acetyl-CoA synthetase-like"/>
    <property type="match status" value="1"/>
</dbReference>
<dbReference type="GeneID" id="77728862"/>
<dbReference type="EMBL" id="JAKWFO010000006">
    <property type="protein sequence ID" value="KAI9634578.1"/>
    <property type="molecule type" value="Genomic_DNA"/>
</dbReference>
<dbReference type="PANTHER" id="PTHR43439">
    <property type="entry name" value="PHENYLACETATE-COENZYME A LIGASE"/>
    <property type="match status" value="1"/>
</dbReference>
<dbReference type="SUPFAM" id="SSF51735">
    <property type="entry name" value="NAD(P)-binding Rossmann-fold domains"/>
    <property type="match status" value="1"/>
</dbReference>
<dbReference type="GO" id="GO:0031177">
    <property type="term" value="F:phosphopantetheine binding"/>
    <property type="evidence" value="ECO:0007669"/>
    <property type="project" value="InterPro"/>
</dbReference>
<dbReference type="Pfam" id="PF23562">
    <property type="entry name" value="AMP-binding_C_3"/>
    <property type="match status" value="1"/>
</dbReference>
<dbReference type="InterPro" id="IPR036291">
    <property type="entry name" value="NAD(P)-bd_dom_sf"/>
</dbReference>
<sequence length="1078" mass="117930">MTLSYLVSTAGHAQHQNDTHPHDVQSILQLIVDGAKEFKDEKVVGFTREDKGSWVCDRYSYVELLSLATAMEDMLRRSGIPRAQEGVVSLLCPTGLDFLVSWIALMRMGYGVVFTAPQCSPSAVAHLANSSSSAYIIYHLKYQELAAAARPLSSQIPLVELPPLPTVSPSHPLPPAPEVSLPHAGSVSHIFHTSGTSGTPKPIPHTHYGSVAPLPRRALPSYLHDYASGSDMAPSGSAAFTTTPLFHGGVSDLLRAWMARSMIYFYPTSDTAITVSNVVKAVEGCNGPPPPLSAKRGMGKISEDQLEERDWRFKATAFLSVPYILTILAEDEDGPGMEMLRKMELVSTGGAPLDSAVGDRMVQRGVRLVSRLGSSECGFLLSSHRDYHTEMDWEWLRNDSRYADALVFEPTKSNREDGSYATGDLYERHERKPGVWRYAGRGDDVLVMSNGEKASPGPIELAFRSSPLIADVLVVGAQRSQLGLLLFPRQTAYPISPTLLRDLAPQFKRANDASPTYAQVSTEMCAIIDISSGKELPKSSKGTIQRGVANEVFKEEIQALYGGGEEQGGPDLPKRSVGEIAEEVERIIVGVVQSKLKVEGLRMGTDLFSWGVDSLMATRIRNAMLKSLNIGTGKLSTNVVFERPTITLLAQHVHDLQEGRTTSSDPASDASQLMRDLADKYGSFSKSAVRPVEREKRNEGRTILLTGATGSLGSYLLQELLASNPDDRVMCLVRAGNNETAERRVRAAMSSRGLSYNPDRTEMYGSNLALEDLGLGKELWYGSIVKRVDIVIHAAWPVHFSSSLISFEDNIKGTRNLIDLIAQTSSAKLYFCSSLASVLSGSSSGPITEDRTDDPSTASGIGYSQSKWTTEQVCLRANEALSGTGTEKEGRVGILRVGQLCGDKQSGRWNEKEGWPLMIRTAEEVGCLPLLDENPTWLPVDIAAKAIIDIIATPISPSLPIYHIVHPTPFAWTSMLDHLEAAGLEFARVPPAEWVERMDRSEEDLEKNPSRGMLEMWRGAYGPNSIKTDDRAIETRRAQTASPSLRQVEPIGEELVKTMVAAWRESGFLKKRKSSVEE</sequence>
<evidence type="ECO:0000313" key="6">
    <source>
        <dbReference type="Proteomes" id="UP001164286"/>
    </source>
</evidence>
<evidence type="ECO:0000256" key="2">
    <source>
        <dbReference type="ARBA" id="ARBA00022553"/>
    </source>
</evidence>
<dbReference type="InterPro" id="IPR013120">
    <property type="entry name" value="FAR_NAD-bd"/>
</dbReference>
<dbReference type="InterPro" id="IPR051414">
    <property type="entry name" value="Adenylate-forming_Reductase"/>
</dbReference>
<dbReference type="Gene3D" id="3.40.50.720">
    <property type="entry name" value="NAD(P)-binding Rossmann-like Domain"/>
    <property type="match status" value="1"/>
</dbReference>
<dbReference type="Pfam" id="PF07993">
    <property type="entry name" value="NAD_binding_4"/>
    <property type="match status" value="1"/>
</dbReference>
<dbReference type="SMART" id="SM00823">
    <property type="entry name" value="PKS_PP"/>
    <property type="match status" value="1"/>
</dbReference>
<dbReference type="InterPro" id="IPR020845">
    <property type="entry name" value="AMP-binding_CS"/>
</dbReference>
<dbReference type="PROSITE" id="PS50075">
    <property type="entry name" value="CARRIER"/>
    <property type="match status" value="1"/>
</dbReference>
<dbReference type="Proteomes" id="UP001164286">
    <property type="component" value="Unassembled WGS sequence"/>
</dbReference>
<dbReference type="InterPro" id="IPR000873">
    <property type="entry name" value="AMP-dep_synth/lig_dom"/>
</dbReference>
<dbReference type="Gene3D" id="3.40.50.12780">
    <property type="entry name" value="N-terminal domain of ligase-like"/>
    <property type="match status" value="1"/>
</dbReference>
<evidence type="ECO:0000256" key="1">
    <source>
        <dbReference type="ARBA" id="ARBA00022450"/>
    </source>
</evidence>
<name>A0AA38H5X3_9TREE</name>
<dbReference type="InterPro" id="IPR020806">
    <property type="entry name" value="PKS_PP-bd"/>
</dbReference>
<feature type="region of interest" description="Disordered" evidence="3">
    <location>
        <begin position="841"/>
        <end position="862"/>
    </location>
</feature>
<reference evidence="5" key="1">
    <citation type="journal article" date="2022" name="G3 (Bethesda)">
        <title>High quality genome of the basidiomycete yeast Dioszegia hungarica PDD-24b-2 isolated from cloud water.</title>
        <authorList>
            <person name="Jarrige D."/>
            <person name="Haridas S."/>
            <person name="Bleykasten-Grosshans C."/>
            <person name="Joly M."/>
            <person name="Nadalig T."/>
            <person name="Sancelme M."/>
            <person name="Vuilleumier S."/>
            <person name="Grigoriev I.V."/>
            <person name="Amato P."/>
            <person name="Bringel F."/>
        </authorList>
    </citation>
    <scope>NUCLEOTIDE SEQUENCE</scope>
    <source>
        <strain evidence="5">PDD-24b-2</strain>
    </source>
</reference>
<feature type="domain" description="Carrier" evidence="4">
    <location>
        <begin position="579"/>
        <end position="657"/>
    </location>
</feature>
<dbReference type="InterPro" id="IPR009081">
    <property type="entry name" value="PP-bd_ACP"/>
</dbReference>
<dbReference type="PROSITE" id="PS00455">
    <property type="entry name" value="AMP_BINDING"/>
    <property type="match status" value="1"/>
</dbReference>
<dbReference type="InterPro" id="IPR036736">
    <property type="entry name" value="ACP-like_sf"/>
</dbReference>
<comment type="caution">
    <text evidence="5">The sequence shown here is derived from an EMBL/GenBank/DDBJ whole genome shotgun (WGS) entry which is preliminary data.</text>
</comment>
<dbReference type="SUPFAM" id="SSF47336">
    <property type="entry name" value="ACP-like"/>
    <property type="match status" value="1"/>
</dbReference>
<dbReference type="Gene3D" id="1.10.1200.10">
    <property type="entry name" value="ACP-like"/>
    <property type="match status" value="1"/>
</dbReference>
<accession>A0AA38H5X3</accession>